<comment type="caution">
    <text evidence="1">The sequence shown here is derived from an EMBL/GenBank/DDBJ whole genome shotgun (WGS) entry which is preliminary data.</text>
</comment>
<dbReference type="OrthoDB" id="2991206at2759"/>
<dbReference type="Proteomes" id="UP000283269">
    <property type="component" value="Unassembled WGS sequence"/>
</dbReference>
<dbReference type="AlphaFoldDB" id="A0A409XSR2"/>
<dbReference type="EMBL" id="NHYD01000598">
    <property type="protein sequence ID" value="PPQ93859.1"/>
    <property type="molecule type" value="Genomic_DNA"/>
</dbReference>
<protein>
    <submittedName>
        <fullName evidence="1">Uncharacterized protein</fullName>
    </submittedName>
</protein>
<organism evidence="1 2">
    <name type="scientific">Psilocybe cyanescens</name>
    <dbReference type="NCBI Taxonomy" id="93625"/>
    <lineage>
        <taxon>Eukaryota</taxon>
        <taxon>Fungi</taxon>
        <taxon>Dikarya</taxon>
        <taxon>Basidiomycota</taxon>
        <taxon>Agaricomycotina</taxon>
        <taxon>Agaricomycetes</taxon>
        <taxon>Agaricomycetidae</taxon>
        <taxon>Agaricales</taxon>
        <taxon>Agaricineae</taxon>
        <taxon>Strophariaceae</taxon>
        <taxon>Psilocybe</taxon>
    </lineage>
</organism>
<proteinExistence type="predicted"/>
<accession>A0A409XSR2</accession>
<evidence type="ECO:0000313" key="1">
    <source>
        <dbReference type="EMBL" id="PPQ93859.1"/>
    </source>
</evidence>
<gene>
    <name evidence="1" type="ORF">CVT25_013568</name>
</gene>
<dbReference type="InParanoid" id="A0A409XSR2"/>
<keyword evidence="2" id="KW-1185">Reference proteome</keyword>
<evidence type="ECO:0000313" key="2">
    <source>
        <dbReference type="Proteomes" id="UP000283269"/>
    </source>
</evidence>
<name>A0A409XSR2_PSICY</name>
<sequence length="218" mass="23600">MAPALTELGGIPAFDVSLGCVDSPYIYDGAEVVQKIPAAVGHTDSTDATEVKYRITIHFDRKEAVENVEFIAHDSWLTLDTTHPPAAAASKPYCKRFDVDIYVPPNVKRFGINSKSDPHVSFPPGTRIANVEHLEISLAGSSKNNTIRPISDKAALRASGGWIVGEVNVMNQFQVSTDLKITYTAPTDIANPVKASVETIFGSARTVQEEDRGHASHI</sequence>
<reference evidence="1 2" key="1">
    <citation type="journal article" date="2018" name="Evol. Lett.">
        <title>Horizontal gene cluster transfer increased hallucinogenic mushroom diversity.</title>
        <authorList>
            <person name="Reynolds H.T."/>
            <person name="Vijayakumar V."/>
            <person name="Gluck-Thaler E."/>
            <person name="Korotkin H.B."/>
            <person name="Matheny P.B."/>
            <person name="Slot J.C."/>
        </authorList>
    </citation>
    <scope>NUCLEOTIDE SEQUENCE [LARGE SCALE GENOMIC DNA]</scope>
    <source>
        <strain evidence="1 2">2631</strain>
    </source>
</reference>